<comment type="caution">
    <text evidence="4">The sequence shown here is derived from an EMBL/GenBank/DDBJ whole genome shotgun (WGS) entry which is preliminary data.</text>
</comment>
<organism evidence="4 5">
    <name type="scientific">Acidovorax facilis</name>
    <dbReference type="NCBI Taxonomy" id="12917"/>
    <lineage>
        <taxon>Bacteria</taxon>
        <taxon>Pseudomonadati</taxon>
        <taxon>Pseudomonadota</taxon>
        <taxon>Betaproteobacteria</taxon>
        <taxon>Burkholderiales</taxon>
        <taxon>Comamonadaceae</taxon>
        <taxon>Acidovorax</taxon>
    </lineage>
</organism>
<sequence length="120" mass="12671">MKALQRRTYSFDTRSVMLFAAISLGGAGALQAQTTSASPQPAPASKTAPQADSKYSYGPGTGNPSRAATTAFNRADLDKDGQLTEKEATQLPAISQRFKELDKDQSGALSPSEFEKGLLS</sequence>
<keyword evidence="5" id="KW-1185">Reference proteome</keyword>
<evidence type="ECO:0000313" key="4">
    <source>
        <dbReference type="EMBL" id="MFC3937667.1"/>
    </source>
</evidence>
<feature type="region of interest" description="Disordered" evidence="1">
    <location>
        <begin position="30"/>
        <end position="68"/>
    </location>
</feature>
<accession>A0ABV8DH58</accession>
<dbReference type="EMBL" id="JBHSAJ010000069">
    <property type="protein sequence ID" value="MFC3937667.1"/>
    <property type="molecule type" value="Genomic_DNA"/>
</dbReference>
<feature type="signal peptide" evidence="2">
    <location>
        <begin position="1"/>
        <end position="32"/>
    </location>
</feature>
<dbReference type="InterPro" id="IPR011992">
    <property type="entry name" value="EF-hand-dom_pair"/>
</dbReference>
<feature type="domain" description="EF-hand" evidence="3">
    <location>
        <begin position="97"/>
        <end position="116"/>
    </location>
</feature>
<evidence type="ECO:0000256" key="1">
    <source>
        <dbReference type="SAM" id="MobiDB-lite"/>
    </source>
</evidence>
<dbReference type="Pfam" id="PF13202">
    <property type="entry name" value="EF-hand_5"/>
    <property type="match status" value="2"/>
</dbReference>
<name>A0ABV8DH58_9BURK</name>
<feature type="domain" description="EF-hand" evidence="3">
    <location>
        <begin position="71"/>
        <end position="87"/>
    </location>
</feature>
<reference evidence="5" key="1">
    <citation type="journal article" date="2019" name="Int. J. Syst. Evol. Microbiol.">
        <title>The Global Catalogue of Microorganisms (GCM) 10K type strain sequencing project: providing services to taxonomists for standard genome sequencing and annotation.</title>
        <authorList>
            <consortium name="The Broad Institute Genomics Platform"/>
            <consortium name="The Broad Institute Genome Sequencing Center for Infectious Disease"/>
            <person name="Wu L."/>
            <person name="Ma J."/>
        </authorList>
    </citation>
    <scope>NUCLEOTIDE SEQUENCE [LARGE SCALE GENOMIC DNA]</scope>
    <source>
        <strain evidence="5">CCUG 2113</strain>
    </source>
</reference>
<dbReference type="SUPFAM" id="SSF47473">
    <property type="entry name" value="EF-hand"/>
    <property type="match status" value="1"/>
</dbReference>
<gene>
    <name evidence="4" type="ORF">ACFOW3_23840</name>
</gene>
<feature type="chain" id="PRO_5046084686" evidence="2">
    <location>
        <begin position="33"/>
        <end position="120"/>
    </location>
</feature>
<dbReference type="Gene3D" id="1.10.238.10">
    <property type="entry name" value="EF-hand"/>
    <property type="match status" value="1"/>
</dbReference>
<evidence type="ECO:0000313" key="5">
    <source>
        <dbReference type="Proteomes" id="UP001595693"/>
    </source>
</evidence>
<evidence type="ECO:0000256" key="2">
    <source>
        <dbReference type="SAM" id="SignalP"/>
    </source>
</evidence>
<dbReference type="InterPro" id="IPR002048">
    <property type="entry name" value="EF_hand_dom"/>
</dbReference>
<dbReference type="RefSeq" id="WP_055396178.1">
    <property type="nucleotide sequence ID" value="NZ_CP183985.1"/>
</dbReference>
<evidence type="ECO:0000259" key="3">
    <source>
        <dbReference type="Pfam" id="PF13202"/>
    </source>
</evidence>
<dbReference type="Proteomes" id="UP001595693">
    <property type="component" value="Unassembled WGS sequence"/>
</dbReference>
<protein>
    <submittedName>
        <fullName evidence="4">EF-hand domain-containing protein</fullName>
    </submittedName>
</protein>
<dbReference type="PROSITE" id="PS00018">
    <property type="entry name" value="EF_HAND_1"/>
    <property type="match status" value="1"/>
</dbReference>
<proteinExistence type="predicted"/>
<keyword evidence="2" id="KW-0732">Signal</keyword>
<dbReference type="InterPro" id="IPR018247">
    <property type="entry name" value="EF_Hand_1_Ca_BS"/>
</dbReference>
<feature type="region of interest" description="Disordered" evidence="1">
    <location>
        <begin position="89"/>
        <end position="120"/>
    </location>
</feature>